<dbReference type="InterPro" id="IPR034193">
    <property type="entry name" value="PCSK9_ProteinaseK-like"/>
</dbReference>
<dbReference type="FunFam" id="3.30.70.80:FF:000021">
    <property type="entry name" value="Uncharacterized protein"/>
    <property type="match status" value="1"/>
</dbReference>
<feature type="domain" description="Peptidase S8/S53" evidence="9">
    <location>
        <begin position="174"/>
        <end position="404"/>
    </location>
</feature>
<keyword evidence="2 6" id="KW-0645">Protease</keyword>
<dbReference type="InterPro" id="IPR015500">
    <property type="entry name" value="Peptidase_S8_subtilisin-rel"/>
</dbReference>
<keyword evidence="8" id="KW-1133">Transmembrane helix</keyword>
<dbReference type="PRINTS" id="PR00723">
    <property type="entry name" value="SUBTILISIN"/>
</dbReference>
<dbReference type="GO" id="GO:0005615">
    <property type="term" value="C:extracellular space"/>
    <property type="evidence" value="ECO:0000318"/>
    <property type="project" value="GO_Central"/>
</dbReference>
<feature type="active site" description="Charge relay system" evidence="5 6">
    <location>
        <position position="183"/>
    </location>
</feature>
<dbReference type="Proteomes" id="UP000007110">
    <property type="component" value="Unassembled WGS sequence"/>
</dbReference>
<keyword evidence="3 6" id="KW-0378">Hydrolase</keyword>
<comment type="similarity">
    <text evidence="1 6 7">Belongs to the peptidase S8 family.</text>
</comment>
<dbReference type="GeneID" id="755588"/>
<dbReference type="Gene3D" id="3.30.70.80">
    <property type="entry name" value="Peptidase S8 propeptide/proteinase inhibitor I9"/>
    <property type="match status" value="1"/>
</dbReference>
<feature type="transmembrane region" description="Helical" evidence="8">
    <location>
        <begin position="46"/>
        <end position="65"/>
    </location>
</feature>
<dbReference type="InterPro" id="IPR050131">
    <property type="entry name" value="Peptidase_S8_subtilisin-like"/>
</dbReference>
<dbReference type="Gene3D" id="3.40.50.200">
    <property type="entry name" value="Peptidase S8/S53 domain"/>
    <property type="match status" value="1"/>
</dbReference>
<dbReference type="InterPro" id="IPR036852">
    <property type="entry name" value="Peptidase_S8/S53_dom_sf"/>
</dbReference>
<evidence type="ECO:0000256" key="6">
    <source>
        <dbReference type="PROSITE-ProRule" id="PRU01240"/>
    </source>
</evidence>
<evidence type="ECO:0000256" key="7">
    <source>
        <dbReference type="RuleBase" id="RU003355"/>
    </source>
</evidence>
<reference evidence="11" key="1">
    <citation type="submission" date="2015-02" db="EMBL/GenBank/DDBJ databases">
        <title>Genome sequencing for Strongylocentrotus purpuratus.</title>
        <authorList>
            <person name="Murali S."/>
            <person name="Liu Y."/>
            <person name="Vee V."/>
            <person name="English A."/>
            <person name="Wang M."/>
            <person name="Skinner E."/>
            <person name="Han Y."/>
            <person name="Muzny D.M."/>
            <person name="Worley K.C."/>
            <person name="Gibbs R.A."/>
        </authorList>
    </citation>
    <scope>NUCLEOTIDE SEQUENCE</scope>
</reference>
<dbReference type="PANTHER" id="PTHR43806:SF58">
    <property type="entry name" value="ALKALINE PROTEASE 1-RELATED"/>
    <property type="match status" value="1"/>
</dbReference>
<evidence type="ECO:0000256" key="4">
    <source>
        <dbReference type="ARBA" id="ARBA00022825"/>
    </source>
</evidence>
<dbReference type="FunFam" id="3.40.50.200:FF:000014">
    <property type="entry name" value="Proteinase K"/>
    <property type="match status" value="1"/>
</dbReference>
<dbReference type="PROSITE" id="PS51892">
    <property type="entry name" value="SUBTILASE"/>
    <property type="match status" value="1"/>
</dbReference>
<dbReference type="GO" id="GO:0004252">
    <property type="term" value="F:serine-type endopeptidase activity"/>
    <property type="evidence" value="ECO:0000318"/>
    <property type="project" value="GO_Central"/>
</dbReference>
<evidence type="ECO:0000313" key="11">
    <source>
        <dbReference type="Proteomes" id="UP000007110"/>
    </source>
</evidence>
<keyword evidence="8" id="KW-0472">Membrane</keyword>
<feature type="active site" description="Charge relay system" evidence="5 6">
    <location>
        <position position="367"/>
    </location>
</feature>
<keyword evidence="11" id="KW-1185">Reference proteome</keyword>
<dbReference type="InterPro" id="IPR023828">
    <property type="entry name" value="Peptidase_S8_Ser-AS"/>
</dbReference>
<dbReference type="SUPFAM" id="SSF52743">
    <property type="entry name" value="Subtilisin-like"/>
    <property type="match status" value="1"/>
</dbReference>
<dbReference type="InterPro" id="IPR000209">
    <property type="entry name" value="Peptidase_S8/S53_dom"/>
</dbReference>
<proteinExistence type="inferred from homology"/>
<evidence type="ECO:0000313" key="10">
    <source>
        <dbReference type="EnsemblMetazoa" id="XP_001190704"/>
    </source>
</evidence>
<dbReference type="GO" id="GO:0006508">
    <property type="term" value="P:proteolysis"/>
    <property type="evidence" value="ECO:0007669"/>
    <property type="project" value="UniProtKB-KW"/>
</dbReference>
<dbReference type="FunCoup" id="A0A7M7LIM4">
    <property type="interactions" value="14"/>
</dbReference>
<evidence type="ECO:0000256" key="5">
    <source>
        <dbReference type="PIRSR" id="PIRSR615500-1"/>
    </source>
</evidence>
<evidence type="ECO:0000259" key="9">
    <source>
        <dbReference type="Pfam" id="PF00082"/>
    </source>
</evidence>
<dbReference type="OrthoDB" id="206201at2759"/>
<evidence type="ECO:0000256" key="8">
    <source>
        <dbReference type="SAM" id="Phobius"/>
    </source>
</evidence>
<dbReference type="InParanoid" id="A0A7M7LIM4"/>
<accession>A0A7M7LIM4</accession>
<protein>
    <recommendedName>
        <fullName evidence="9">Peptidase S8/S53 domain-containing protein</fullName>
    </recommendedName>
</protein>
<dbReference type="PROSITE" id="PS00137">
    <property type="entry name" value="SUBTILASE_HIS"/>
    <property type="match status" value="1"/>
</dbReference>
<dbReference type="Pfam" id="PF00082">
    <property type="entry name" value="Peptidase_S8"/>
    <property type="match status" value="1"/>
</dbReference>
<dbReference type="SUPFAM" id="SSF54897">
    <property type="entry name" value="Protease propeptides/inhibitors"/>
    <property type="match status" value="1"/>
</dbReference>
<dbReference type="InterPro" id="IPR023827">
    <property type="entry name" value="Peptidase_S8_Asp-AS"/>
</dbReference>
<dbReference type="RefSeq" id="XP_001190704.3">
    <property type="nucleotide sequence ID" value="XM_001190704.4"/>
</dbReference>
<dbReference type="AlphaFoldDB" id="A0A7M7LIM4"/>
<dbReference type="PANTHER" id="PTHR43806">
    <property type="entry name" value="PEPTIDASE S8"/>
    <property type="match status" value="1"/>
</dbReference>
<dbReference type="InterPro" id="IPR022398">
    <property type="entry name" value="Peptidase_S8_His-AS"/>
</dbReference>
<evidence type="ECO:0000256" key="1">
    <source>
        <dbReference type="ARBA" id="ARBA00011073"/>
    </source>
</evidence>
<evidence type="ECO:0000256" key="2">
    <source>
        <dbReference type="ARBA" id="ARBA00022670"/>
    </source>
</evidence>
<feature type="active site" description="Charge relay system" evidence="5 6">
    <location>
        <position position="215"/>
    </location>
</feature>
<keyword evidence="4 6" id="KW-0720">Serine protease</keyword>
<name>A0A7M7LIM4_STRPU</name>
<keyword evidence="8" id="KW-0812">Transmembrane</keyword>
<sequence>MTSMPAFLIRPNWYRTSIKADDWTWFFIGSSCSHQETQYLQTPTKMRGLIVFTALLAVAYGIAPLQRAKETIKGKYLVMIDDSVDVTEFGARLSSAFSARRFRLAKVLKTFKNMQTLSLELSQDAVEFLRRFDGVVHVEEDGVVRTQAVASWGLDRIDQRNLPLDNSYNPMNSGANVNVYVVDTGVWPTHNDFGGRAVAAYDAVGNNNGVDCNGHGTHCAGTVAGTNYGVAKNANIYGIRVLGCLGSGSNSGIIDGMDWVVSNGRRPAVVSMSLGGGASSTTDAAVKRMYDAGFTVSVAAGNSDEDACGTSPARSGYALTVGATDDTDARAYFSNYGSCLDIFGPGVDITSAWKGSDSATSTISGTSMACPHVSGVAALILAASPSMSPSSVYSSILSSATSGKVTDSGRRSPNLLLFTN</sequence>
<organism evidence="10 11">
    <name type="scientific">Strongylocentrotus purpuratus</name>
    <name type="common">Purple sea urchin</name>
    <dbReference type="NCBI Taxonomy" id="7668"/>
    <lineage>
        <taxon>Eukaryota</taxon>
        <taxon>Metazoa</taxon>
        <taxon>Echinodermata</taxon>
        <taxon>Eleutherozoa</taxon>
        <taxon>Echinozoa</taxon>
        <taxon>Echinoidea</taxon>
        <taxon>Euechinoidea</taxon>
        <taxon>Echinacea</taxon>
        <taxon>Camarodonta</taxon>
        <taxon>Echinidea</taxon>
        <taxon>Strongylocentrotidae</taxon>
        <taxon>Strongylocentrotus</taxon>
    </lineage>
</organism>
<dbReference type="PROSITE" id="PS00136">
    <property type="entry name" value="SUBTILASE_ASP"/>
    <property type="match status" value="1"/>
</dbReference>
<evidence type="ECO:0000256" key="3">
    <source>
        <dbReference type="ARBA" id="ARBA00022801"/>
    </source>
</evidence>
<dbReference type="OMA" id="ASHHIDG"/>
<dbReference type="EnsemblMetazoa" id="XM_001190704">
    <property type="protein sequence ID" value="XP_001190704"/>
    <property type="gene ID" value="LOC755588"/>
</dbReference>
<dbReference type="PROSITE" id="PS00138">
    <property type="entry name" value="SUBTILASE_SER"/>
    <property type="match status" value="1"/>
</dbReference>
<reference evidence="10" key="2">
    <citation type="submission" date="2021-01" db="UniProtKB">
        <authorList>
            <consortium name="EnsemblMetazoa"/>
        </authorList>
    </citation>
    <scope>IDENTIFICATION</scope>
</reference>
<dbReference type="InterPro" id="IPR037045">
    <property type="entry name" value="S8pro/Inhibitor_I9_sf"/>
</dbReference>
<dbReference type="CDD" id="cd04077">
    <property type="entry name" value="Peptidases_S8_PCSK9_ProteinaseK_like"/>
    <property type="match status" value="1"/>
</dbReference>
<dbReference type="KEGG" id="spu:755588"/>